<dbReference type="RefSeq" id="XP_056559950.1">
    <property type="nucleotide sequence ID" value="XM_056693221.1"/>
</dbReference>
<dbReference type="SMART" id="SM00220">
    <property type="entry name" value="S_TKc"/>
    <property type="match status" value="1"/>
</dbReference>
<dbReference type="PANTHER" id="PTHR48011:SF4">
    <property type="entry name" value="MITOGEN-ACTIVATED PROTEIN KINASE KINASE KINASE 19"/>
    <property type="match status" value="1"/>
</dbReference>
<dbReference type="InterPro" id="IPR052751">
    <property type="entry name" value="Plant_MAPKKK"/>
</dbReference>
<dbReference type="PANTHER" id="PTHR48011">
    <property type="entry name" value="CCR4-NOT TRANSCRIPTIONAL COMPLEX SUBUNIT CAF120-RELATED"/>
    <property type="match status" value="1"/>
</dbReference>
<dbReference type="OrthoDB" id="10252171at2759"/>
<proteinExistence type="predicted"/>
<dbReference type="Proteomes" id="UP001147782">
    <property type="component" value="Unassembled WGS sequence"/>
</dbReference>
<gene>
    <name evidence="2" type="ORF">N7496_000290</name>
</gene>
<dbReference type="PROSITE" id="PS50011">
    <property type="entry name" value="PROTEIN_KINASE_DOM"/>
    <property type="match status" value="1"/>
</dbReference>
<dbReference type="GeneID" id="81432398"/>
<keyword evidence="3" id="KW-1185">Reference proteome</keyword>
<comment type="caution">
    <text evidence="2">The sequence shown here is derived from an EMBL/GenBank/DDBJ whole genome shotgun (WGS) entry which is preliminary data.</text>
</comment>
<dbReference type="SUPFAM" id="SSF56112">
    <property type="entry name" value="Protein kinase-like (PK-like)"/>
    <property type="match status" value="1"/>
</dbReference>
<feature type="domain" description="Protein kinase" evidence="1">
    <location>
        <begin position="1"/>
        <end position="184"/>
    </location>
</feature>
<dbReference type="EMBL" id="JAPZBS010000001">
    <property type="protein sequence ID" value="KAJ5389222.1"/>
    <property type="molecule type" value="Genomic_DNA"/>
</dbReference>
<dbReference type="AlphaFoldDB" id="A0A9W9VTR7"/>
<protein>
    <submittedName>
        <fullName evidence="2">Tetratricopeptide-like helical</fullName>
    </submittedName>
</protein>
<dbReference type="GO" id="GO:0005524">
    <property type="term" value="F:ATP binding"/>
    <property type="evidence" value="ECO:0007669"/>
    <property type="project" value="InterPro"/>
</dbReference>
<dbReference type="InterPro" id="IPR011009">
    <property type="entry name" value="Kinase-like_dom_sf"/>
</dbReference>
<dbReference type="GO" id="GO:0004672">
    <property type="term" value="F:protein kinase activity"/>
    <property type="evidence" value="ECO:0007669"/>
    <property type="project" value="InterPro"/>
</dbReference>
<dbReference type="InterPro" id="IPR000719">
    <property type="entry name" value="Prot_kinase_dom"/>
</dbReference>
<dbReference type="InterPro" id="IPR008271">
    <property type="entry name" value="Ser/Thr_kinase_AS"/>
</dbReference>
<name>A0A9W9VTR7_9EURO</name>
<accession>A0A9W9VTR7</accession>
<reference evidence="2" key="1">
    <citation type="submission" date="2022-11" db="EMBL/GenBank/DDBJ databases">
        <authorList>
            <person name="Petersen C."/>
        </authorList>
    </citation>
    <scope>NUCLEOTIDE SEQUENCE</scope>
    <source>
        <strain evidence="2">IBT 29864</strain>
    </source>
</reference>
<evidence type="ECO:0000259" key="1">
    <source>
        <dbReference type="PROSITE" id="PS50011"/>
    </source>
</evidence>
<dbReference type="Gene3D" id="1.10.510.10">
    <property type="entry name" value="Transferase(Phosphotransferase) domain 1"/>
    <property type="match status" value="1"/>
</dbReference>
<dbReference type="GO" id="GO:0007165">
    <property type="term" value="P:signal transduction"/>
    <property type="evidence" value="ECO:0007669"/>
    <property type="project" value="TreeGrafter"/>
</dbReference>
<dbReference type="PROSITE" id="PS00108">
    <property type="entry name" value="PROTEIN_KINASE_ST"/>
    <property type="match status" value="1"/>
</dbReference>
<dbReference type="Pfam" id="PF00069">
    <property type="entry name" value="Pkinase"/>
    <property type="match status" value="1"/>
</dbReference>
<evidence type="ECO:0000313" key="3">
    <source>
        <dbReference type="Proteomes" id="UP001147782"/>
    </source>
</evidence>
<sequence>MEYLEAGNLATYLHGTPPLSETDAKEVSYQILDGLCMMHENGFAHRDLKPHNILIKSHPPNGEWWMKLADFGITKRIEEGLGQYSTAKGTRRYIAPEVWGFVEQGSPYAADIRALGETVFEILAKKPSFRPRSLALHKSEQDFPATELHNTGVSQLGVGFVKSLMQPYPNDRSTAKAALADPWIATVPIEPIQKLQIAQNT</sequence>
<organism evidence="2 3">
    <name type="scientific">Penicillium cataractarum</name>
    <dbReference type="NCBI Taxonomy" id="2100454"/>
    <lineage>
        <taxon>Eukaryota</taxon>
        <taxon>Fungi</taxon>
        <taxon>Dikarya</taxon>
        <taxon>Ascomycota</taxon>
        <taxon>Pezizomycotina</taxon>
        <taxon>Eurotiomycetes</taxon>
        <taxon>Eurotiomycetidae</taxon>
        <taxon>Eurotiales</taxon>
        <taxon>Aspergillaceae</taxon>
        <taxon>Penicillium</taxon>
    </lineage>
</organism>
<reference evidence="2" key="2">
    <citation type="journal article" date="2023" name="IMA Fungus">
        <title>Comparative genomic study of the Penicillium genus elucidates a diverse pangenome and 15 lateral gene transfer events.</title>
        <authorList>
            <person name="Petersen C."/>
            <person name="Sorensen T."/>
            <person name="Nielsen M.R."/>
            <person name="Sondergaard T.E."/>
            <person name="Sorensen J.L."/>
            <person name="Fitzpatrick D.A."/>
            <person name="Frisvad J.C."/>
            <person name="Nielsen K.L."/>
        </authorList>
    </citation>
    <scope>NUCLEOTIDE SEQUENCE</scope>
    <source>
        <strain evidence="2">IBT 29864</strain>
    </source>
</reference>
<evidence type="ECO:0000313" key="2">
    <source>
        <dbReference type="EMBL" id="KAJ5389222.1"/>
    </source>
</evidence>